<dbReference type="PANTHER" id="PTHR30346:SF28">
    <property type="entry name" value="HTH-TYPE TRANSCRIPTIONAL REGULATOR CYNR"/>
    <property type="match status" value="1"/>
</dbReference>
<dbReference type="PRINTS" id="PR00039">
    <property type="entry name" value="HTHLYSR"/>
</dbReference>
<dbReference type="PANTHER" id="PTHR30346">
    <property type="entry name" value="TRANSCRIPTIONAL DUAL REGULATOR HCAR-RELATED"/>
    <property type="match status" value="1"/>
</dbReference>
<dbReference type="Pfam" id="PF03466">
    <property type="entry name" value="LysR_substrate"/>
    <property type="match status" value="1"/>
</dbReference>
<evidence type="ECO:0000256" key="1">
    <source>
        <dbReference type="ARBA" id="ARBA00009437"/>
    </source>
</evidence>
<keyword evidence="4" id="KW-0804">Transcription</keyword>
<dbReference type="InterPro" id="IPR036388">
    <property type="entry name" value="WH-like_DNA-bd_sf"/>
</dbReference>
<evidence type="ECO:0000313" key="5">
    <source>
        <dbReference type="EMBL" id="MBB4883822.1"/>
    </source>
</evidence>
<name>A0A4Y8WZY4_9MICC</name>
<protein>
    <submittedName>
        <fullName evidence="5">DNA-binding transcriptional LysR family regulator</fullName>
    </submittedName>
</protein>
<dbReference type="FunFam" id="1.10.10.10:FF:000001">
    <property type="entry name" value="LysR family transcriptional regulator"/>
    <property type="match status" value="1"/>
</dbReference>
<dbReference type="RefSeq" id="WP_135030554.1">
    <property type="nucleotide sequence ID" value="NZ_BMLA01000004.1"/>
</dbReference>
<evidence type="ECO:0000256" key="4">
    <source>
        <dbReference type="ARBA" id="ARBA00023163"/>
    </source>
</evidence>
<keyword evidence="2" id="KW-0805">Transcription regulation</keyword>
<keyword evidence="6" id="KW-1185">Reference proteome</keyword>
<dbReference type="Pfam" id="PF00126">
    <property type="entry name" value="HTH_1"/>
    <property type="match status" value="1"/>
</dbReference>
<dbReference type="GO" id="GO:0003700">
    <property type="term" value="F:DNA-binding transcription factor activity"/>
    <property type="evidence" value="ECO:0007669"/>
    <property type="project" value="InterPro"/>
</dbReference>
<dbReference type="GO" id="GO:0003677">
    <property type="term" value="F:DNA binding"/>
    <property type="evidence" value="ECO:0007669"/>
    <property type="project" value="UniProtKB-KW"/>
</dbReference>
<dbReference type="EMBL" id="JACHMC010000001">
    <property type="protein sequence ID" value="MBB4883822.1"/>
    <property type="molecule type" value="Genomic_DNA"/>
</dbReference>
<dbReference type="InterPro" id="IPR000847">
    <property type="entry name" value="LysR_HTH_N"/>
</dbReference>
<reference evidence="5 6" key="1">
    <citation type="submission" date="2020-08" db="EMBL/GenBank/DDBJ databases">
        <title>Sequencing the genomes of 1000 actinobacteria strains.</title>
        <authorList>
            <person name="Klenk H.-P."/>
        </authorList>
    </citation>
    <scope>NUCLEOTIDE SEQUENCE [LARGE SCALE GENOMIC DNA]</scope>
    <source>
        <strain evidence="5 6">DSM 19079</strain>
    </source>
</reference>
<dbReference type="AlphaFoldDB" id="A0A4Y8WZY4"/>
<dbReference type="SUPFAM" id="SSF53850">
    <property type="entry name" value="Periplasmic binding protein-like II"/>
    <property type="match status" value="1"/>
</dbReference>
<evidence type="ECO:0000313" key="6">
    <source>
        <dbReference type="Proteomes" id="UP000560081"/>
    </source>
</evidence>
<dbReference type="CDD" id="cd08414">
    <property type="entry name" value="PBP2_LTTR_aromatics_like"/>
    <property type="match status" value="1"/>
</dbReference>
<gene>
    <name evidence="5" type="ORF">BJ976_002173</name>
</gene>
<proteinExistence type="inferred from homology"/>
<sequence length="301" mass="32571">MDVHHARAFLAVAEELHFGRAAARLRMAQPTLSRLIKALEKDLGAPVFERSTRHVSLTPAGAALVEVARELVAVSERARDTVRGAVTGETGVVRLGFAGASINRSVARLAREVRARCPGVRLELHSSQFSPQGLERVISGDLDLSVGRWDFLPAEVRSYLVGRERLIVAMPRTHRLASASSVAMADLTEEEWITLPGGSMSALSNRLQSLARTAGFVPRVREHAPDSWTQTLLVDAGVGIALTLDSVRDNIGADGVAWLPLDPPGPPLEVRLIWREHDDNRAVERVTHIAAAIFPARPAAG</sequence>
<keyword evidence="3 5" id="KW-0238">DNA-binding</keyword>
<dbReference type="Gene3D" id="1.10.10.10">
    <property type="entry name" value="Winged helix-like DNA-binding domain superfamily/Winged helix DNA-binding domain"/>
    <property type="match status" value="1"/>
</dbReference>
<organism evidence="5 6">
    <name type="scientific">Micrococcus flavus</name>
    <dbReference type="NCBI Taxonomy" id="384602"/>
    <lineage>
        <taxon>Bacteria</taxon>
        <taxon>Bacillati</taxon>
        <taxon>Actinomycetota</taxon>
        <taxon>Actinomycetes</taxon>
        <taxon>Micrococcales</taxon>
        <taxon>Micrococcaceae</taxon>
        <taxon>Micrococcus</taxon>
    </lineage>
</organism>
<comment type="similarity">
    <text evidence="1">Belongs to the LysR transcriptional regulatory family.</text>
</comment>
<dbReference type="Proteomes" id="UP000560081">
    <property type="component" value="Unassembled WGS sequence"/>
</dbReference>
<comment type="caution">
    <text evidence="5">The sequence shown here is derived from an EMBL/GenBank/DDBJ whole genome shotgun (WGS) entry which is preliminary data.</text>
</comment>
<dbReference type="SUPFAM" id="SSF46785">
    <property type="entry name" value="Winged helix' DNA-binding domain"/>
    <property type="match status" value="1"/>
</dbReference>
<accession>A0A4Y8WZY4</accession>
<dbReference type="Gene3D" id="3.40.190.10">
    <property type="entry name" value="Periplasmic binding protein-like II"/>
    <property type="match status" value="2"/>
</dbReference>
<dbReference type="OrthoDB" id="3636008at2"/>
<dbReference type="InterPro" id="IPR036390">
    <property type="entry name" value="WH_DNA-bd_sf"/>
</dbReference>
<evidence type="ECO:0000256" key="2">
    <source>
        <dbReference type="ARBA" id="ARBA00023015"/>
    </source>
</evidence>
<dbReference type="PROSITE" id="PS50931">
    <property type="entry name" value="HTH_LYSR"/>
    <property type="match status" value="1"/>
</dbReference>
<evidence type="ECO:0000256" key="3">
    <source>
        <dbReference type="ARBA" id="ARBA00023125"/>
    </source>
</evidence>
<dbReference type="InterPro" id="IPR005119">
    <property type="entry name" value="LysR_subst-bd"/>
</dbReference>
<dbReference type="GO" id="GO:0032993">
    <property type="term" value="C:protein-DNA complex"/>
    <property type="evidence" value="ECO:0007669"/>
    <property type="project" value="TreeGrafter"/>
</dbReference>